<dbReference type="EMBL" id="FRCY01000023">
    <property type="protein sequence ID" value="SHN34481.1"/>
    <property type="molecule type" value="Genomic_DNA"/>
</dbReference>
<dbReference type="OrthoDB" id="9782395at2"/>
<protein>
    <submittedName>
        <fullName evidence="3">Uncharacterized SAM-binding protein YcdF, DUF218 family</fullName>
    </submittedName>
</protein>
<feature type="transmembrane region" description="Helical" evidence="1">
    <location>
        <begin position="42"/>
        <end position="62"/>
    </location>
</feature>
<reference evidence="3 4" key="1">
    <citation type="submission" date="2016-11" db="EMBL/GenBank/DDBJ databases">
        <authorList>
            <person name="Jaros S."/>
            <person name="Januszkiewicz K."/>
            <person name="Wedrychowicz H."/>
        </authorList>
    </citation>
    <scope>NUCLEOTIDE SEQUENCE [LARGE SCALE GENOMIC DNA]</scope>
    <source>
        <strain evidence="3 4">CGMCC 1.6102</strain>
    </source>
</reference>
<name>A0A1M7QS38_9BACT</name>
<dbReference type="Pfam" id="PF02698">
    <property type="entry name" value="DUF218"/>
    <property type="match status" value="1"/>
</dbReference>
<proteinExistence type="predicted"/>
<dbReference type="InterPro" id="IPR051599">
    <property type="entry name" value="Cell_Envelope_Assoc"/>
</dbReference>
<dbReference type="RefSeq" id="WP_073098117.1">
    <property type="nucleotide sequence ID" value="NZ_FRCY01000023.1"/>
</dbReference>
<evidence type="ECO:0000313" key="4">
    <source>
        <dbReference type="Proteomes" id="UP000184513"/>
    </source>
</evidence>
<accession>A0A1M7QS38</accession>
<keyword evidence="1" id="KW-0472">Membrane</keyword>
<dbReference type="Gene3D" id="3.40.50.620">
    <property type="entry name" value="HUPs"/>
    <property type="match status" value="1"/>
</dbReference>
<dbReference type="PANTHER" id="PTHR30336:SF4">
    <property type="entry name" value="ENVELOPE BIOGENESIS FACTOR ELYC"/>
    <property type="match status" value="1"/>
</dbReference>
<gene>
    <name evidence="3" type="ORF">SAMN04488057_12320</name>
</gene>
<dbReference type="AlphaFoldDB" id="A0A1M7QS38"/>
<dbReference type="GO" id="GO:0000270">
    <property type="term" value="P:peptidoglycan metabolic process"/>
    <property type="evidence" value="ECO:0007669"/>
    <property type="project" value="TreeGrafter"/>
</dbReference>
<keyword evidence="1" id="KW-1133">Transmembrane helix</keyword>
<feature type="domain" description="DUF218" evidence="2">
    <location>
        <begin position="79"/>
        <end position="248"/>
    </location>
</feature>
<dbReference type="InterPro" id="IPR003848">
    <property type="entry name" value="DUF218"/>
</dbReference>
<dbReference type="GO" id="GO:0043164">
    <property type="term" value="P:Gram-negative-bacterium-type cell wall biogenesis"/>
    <property type="evidence" value="ECO:0007669"/>
    <property type="project" value="TreeGrafter"/>
</dbReference>
<sequence length="258" mass="29127">MFFFLSQLFSFLIMPFTICLILVGLGLIFFKKSWGRKLVLGSFLLSLFFSNSYLANWVMYTWEAPPKAFNSLPEYDLGIVLTGVTHIDKLPKDRTFFNKGADRVTHALQLYKMGKVKRILITGGLGFDPTDQTSEAESLGDFLLLAGVDKGDLLLETAARNTNENALFTKRLLEEKGLVGQNKASLLLITSAFHMKRAESCFIRNGLKTETFPVDYYASTPKLNIKSAIQPSIQAFSVWHILVKEWVGILVYRIMGYI</sequence>
<dbReference type="PANTHER" id="PTHR30336">
    <property type="entry name" value="INNER MEMBRANE PROTEIN, PROBABLE PERMEASE"/>
    <property type="match status" value="1"/>
</dbReference>
<dbReference type="InterPro" id="IPR014729">
    <property type="entry name" value="Rossmann-like_a/b/a_fold"/>
</dbReference>
<keyword evidence="1" id="KW-0812">Transmembrane</keyword>
<evidence type="ECO:0000259" key="2">
    <source>
        <dbReference type="Pfam" id="PF02698"/>
    </source>
</evidence>
<evidence type="ECO:0000313" key="3">
    <source>
        <dbReference type="EMBL" id="SHN34481.1"/>
    </source>
</evidence>
<dbReference type="GO" id="GO:0005886">
    <property type="term" value="C:plasma membrane"/>
    <property type="evidence" value="ECO:0007669"/>
    <property type="project" value="TreeGrafter"/>
</dbReference>
<dbReference type="STRING" id="388280.SAMN04488057_12320"/>
<keyword evidence="4" id="KW-1185">Reference proteome</keyword>
<feature type="transmembrane region" description="Helical" evidence="1">
    <location>
        <begin position="6"/>
        <end position="30"/>
    </location>
</feature>
<evidence type="ECO:0000256" key="1">
    <source>
        <dbReference type="SAM" id="Phobius"/>
    </source>
</evidence>
<organism evidence="3 4">
    <name type="scientific">Cyclobacterium lianum</name>
    <dbReference type="NCBI Taxonomy" id="388280"/>
    <lineage>
        <taxon>Bacteria</taxon>
        <taxon>Pseudomonadati</taxon>
        <taxon>Bacteroidota</taxon>
        <taxon>Cytophagia</taxon>
        <taxon>Cytophagales</taxon>
        <taxon>Cyclobacteriaceae</taxon>
        <taxon>Cyclobacterium</taxon>
    </lineage>
</organism>
<dbReference type="Proteomes" id="UP000184513">
    <property type="component" value="Unassembled WGS sequence"/>
</dbReference>
<dbReference type="CDD" id="cd06259">
    <property type="entry name" value="YdcF-like"/>
    <property type="match status" value="1"/>
</dbReference>